<organism evidence="9 10">
    <name type="scientific">Varroa destructor</name>
    <name type="common">Honeybee mite</name>
    <dbReference type="NCBI Taxonomy" id="109461"/>
    <lineage>
        <taxon>Eukaryota</taxon>
        <taxon>Metazoa</taxon>
        <taxon>Ecdysozoa</taxon>
        <taxon>Arthropoda</taxon>
        <taxon>Chelicerata</taxon>
        <taxon>Arachnida</taxon>
        <taxon>Acari</taxon>
        <taxon>Parasitiformes</taxon>
        <taxon>Mesostigmata</taxon>
        <taxon>Gamasina</taxon>
        <taxon>Dermanyssoidea</taxon>
        <taxon>Varroidae</taxon>
        <taxon>Varroa</taxon>
    </lineage>
</organism>
<dbReference type="FunCoup" id="A0A7M7JUS9">
    <property type="interactions" value="2101"/>
</dbReference>
<evidence type="ECO:0000313" key="9">
    <source>
        <dbReference type="EnsemblMetazoa" id="XP_022657041"/>
    </source>
</evidence>
<dbReference type="Gene3D" id="1.25.40.570">
    <property type="match status" value="1"/>
</dbReference>
<evidence type="ECO:0000256" key="6">
    <source>
        <dbReference type="ARBA" id="ARBA00022790"/>
    </source>
</evidence>
<evidence type="ECO:0000256" key="4">
    <source>
        <dbReference type="ARBA" id="ARBA00014878"/>
    </source>
</evidence>
<dbReference type="EnsemblMetazoa" id="XM_022801306">
    <property type="protein sequence ID" value="XP_022657041"/>
    <property type="gene ID" value="LOC111248634"/>
</dbReference>
<dbReference type="GO" id="GO:0006511">
    <property type="term" value="P:ubiquitin-dependent protein catabolic process"/>
    <property type="evidence" value="ECO:0007669"/>
    <property type="project" value="TreeGrafter"/>
</dbReference>
<accession>A0A7M7JUS9</accession>
<evidence type="ECO:0000259" key="8">
    <source>
        <dbReference type="PROSITE" id="PS50250"/>
    </source>
</evidence>
<reference evidence="9" key="1">
    <citation type="submission" date="2021-01" db="UniProtKB">
        <authorList>
            <consortium name="EnsemblMetazoa"/>
        </authorList>
    </citation>
    <scope>IDENTIFICATION</scope>
</reference>
<keyword evidence="6" id="KW-0736">Signalosome</keyword>
<dbReference type="CTD" id="1448"/>
<dbReference type="Proteomes" id="UP000594260">
    <property type="component" value="Unplaced"/>
</dbReference>
<dbReference type="Pfam" id="PF01399">
    <property type="entry name" value="PCI"/>
    <property type="match status" value="1"/>
</dbReference>
<dbReference type="InterPro" id="IPR055089">
    <property type="entry name" value="COP9_N"/>
</dbReference>
<dbReference type="GO" id="GO:0008180">
    <property type="term" value="C:COP9 signalosome"/>
    <property type="evidence" value="ECO:0007669"/>
    <property type="project" value="UniProtKB-KW"/>
</dbReference>
<dbReference type="PANTHER" id="PTHR10758">
    <property type="entry name" value="26S PROTEASOME NON-ATPASE REGULATORY SUBUNIT 3/COP9 SIGNALOSOME COMPLEX SUBUNIT 3"/>
    <property type="match status" value="1"/>
</dbReference>
<comment type="subcellular location">
    <subcellularLocation>
        <location evidence="2">Cytoplasm</location>
    </subcellularLocation>
    <subcellularLocation>
        <location evidence="1">Nucleus</location>
    </subcellularLocation>
</comment>
<dbReference type="PANTHER" id="PTHR10758:SF1">
    <property type="entry name" value="COP9 SIGNALOSOME COMPLEX SUBUNIT 3"/>
    <property type="match status" value="1"/>
</dbReference>
<proteinExistence type="inferred from homology"/>
<protein>
    <recommendedName>
        <fullName evidence="4">COP9 signalosome complex subunit 3</fullName>
    </recommendedName>
</protein>
<dbReference type="AlphaFoldDB" id="A0A7M7JUS9"/>
<dbReference type="InterPro" id="IPR050756">
    <property type="entry name" value="CSN3"/>
</dbReference>
<evidence type="ECO:0000256" key="1">
    <source>
        <dbReference type="ARBA" id="ARBA00004123"/>
    </source>
</evidence>
<evidence type="ECO:0000256" key="7">
    <source>
        <dbReference type="ARBA" id="ARBA00023242"/>
    </source>
</evidence>
<evidence type="ECO:0000256" key="3">
    <source>
        <dbReference type="ARBA" id="ARBA00007084"/>
    </source>
</evidence>
<dbReference type="GeneID" id="111248634"/>
<comment type="similarity">
    <text evidence="3">Belongs to the CSN3 family.</text>
</comment>
<sequence>MNQVIEQFVVSVQELSAQNRFQELNDILVASQALDPTQIPLSALDVALETLNAHRHSLGVLYILLAKHAQLRPSDDYTELFKQSKELILQGNPEQLPHAQDQFIEFCHQVTTQLVERQQPMKGIHILQVAIGKIQCIRSQLTALHADLCQLCLLAKCPQAALRILDVDITDVLKEKTQNVKYFLLYFYYGGMIYTALKKYERALFFFEAAVTVESMVVSHIVLEAYKKRILVSLIAHGKVEPLPTWTSAVVERFARQLSKCYHDLEAAYGTSSVAQVHDLCQKNSERFARDGNTGLVKQCVSALTRKNIKKLTKTFLTLSLADVAQRCELAGAKEAERQLFNMIEDGEIFALINQKDGMVKFMDSPNKFNNTNCFLELEQKMRRYIDINEKIRRLSEEIALDPRFIQKSTSHDDEMTGPAVSVNYTRSSRLPGSFNRLVREVNSSGARGSTS</sequence>
<evidence type="ECO:0000256" key="5">
    <source>
        <dbReference type="ARBA" id="ARBA00022490"/>
    </source>
</evidence>
<keyword evidence="10" id="KW-1185">Reference proteome</keyword>
<dbReference type="OrthoDB" id="29061at2759"/>
<dbReference type="PROSITE" id="PS50250">
    <property type="entry name" value="PCI"/>
    <property type="match status" value="1"/>
</dbReference>
<evidence type="ECO:0000256" key="2">
    <source>
        <dbReference type="ARBA" id="ARBA00004496"/>
    </source>
</evidence>
<dbReference type="OMA" id="NHYHDLV"/>
<keyword evidence="5" id="KW-0963">Cytoplasm</keyword>
<dbReference type="SMART" id="SM00088">
    <property type="entry name" value="PINT"/>
    <property type="match status" value="1"/>
</dbReference>
<name>A0A7M7JUS9_VARDE</name>
<keyword evidence="7" id="KW-0539">Nucleus</keyword>
<dbReference type="SUPFAM" id="SSF46785">
    <property type="entry name" value="Winged helix' DNA-binding domain"/>
    <property type="match status" value="1"/>
</dbReference>
<dbReference type="GO" id="GO:0005737">
    <property type="term" value="C:cytoplasm"/>
    <property type="evidence" value="ECO:0007669"/>
    <property type="project" value="UniProtKB-SubCell"/>
</dbReference>
<evidence type="ECO:0000313" key="10">
    <source>
        <dbReference type="Proteomes" id="UP000594260"/>
    </source>
</evidence>
<dbReference type="InterPro" id="IPR000717">
    <property type="entry name" value="PCI_dom"/>
</dbReference>
<feature type="domain" description="PCI" evidence="8">
    <location>
        <begin position="199"/>
        <end position="367"/>
    </location>
</feature>
<dbReference type="RefSeq" id="XP_022657041.1">
    <property type="nucleotide sequence ID" value="XM_022801306.1"/>
</dbReference>
<dbReference type="Pfam" id="PF22788">
    <property type="entry name" value="COP9_hel_rpt"/>
    <property type="match status" value="1"/>
</dbReference>
<dbReference type="InParanoid" id="A0A7M7JUS9"/>
<dbReference type="KEGG" id="vde:111248634"/>
<dbReference type="InterPro" id="IPR036390">
    <property type="entry name" value="WH_DNA-bd_sf"/>
</dbReference>